<keyword evidence="2" id="KW-1185">Reference proteome</keyword>
<reference evidence="1 2" key="1">
    <citation type="submission" date="2016-11" db="EMBL/GenBank/DDBJ databases">
        <title>The macronuclear genome of Stentor coeruleus: a giant cell with tiny introns.</title>
        <authorList>
            <person name="Slabodnick M."/>
            <person name="Ruby J.G."/>
            <person name="Reiff S.B."/>
            <person name="Swart E.C."/>
            <person name="Gosai S."/>
            <person name="Prabakaran S."/>
            <person name="Witkowska E."/>
            <person name="Larue G.E."/>
            <person name="Fisher S."/>
            <person name="Freeman R.M."/>
            <person name="Gunawardena J."/>
            <person name="Chu W."/>
            <person name="Stover N.A."/>
            <person name="Gregory B.D."/>
            <person name="Nowacki M."/>
            <person name="Derisi J."/>
            <person name="Roy S.W."/>
            <person name="Marshall W.F."/>
            <person name="Sood P."/>
        </authorList>
    </citation>
    <scope>NUCLEOTIDE SEQUENCE [LARGE SCALE GENOMIC DNA]</scope>
    <source>
        <strain evidence="1">WM001</strain>
    </source>
</reference>
<dbReference type="OrthoDB" id="324455at2759"/>
<accession>A0A1R2BZZ7</accession>
<organism evidence="1 2">
    <name type="scientific">Stentor coeruleus</name>
    <dbReference type="NCBI Taxonomy" id="5963"/>
    <lineage>
        <taxon>Eukaryota</taxon>
        <taxon>Sar</taxon>
        <taxon>Alveolata</taxon>
        <taxon>Ciliophora</taxon>
        <taxon>Postciliodesmatophora</taxon>
        <taxon>Heterotrichea</taxon>
        <taxon>Heterotrichida</taxon>
        <taxon>Stentoridae</taxon>
        <taxon>Stentor</taxon>
    </lineage>
</organism>
<dbReference type="Proteomes" id="UP000187209">
    <property type="component" value="Unassembled WGS sequence"/>
</dbReference>
<sequence length="210" mass="24217">MVSIDTNKRYQIENSTESTKKAKFNTHYDIHSIISINSPFFNENLAKLQILFPLYSTEDLSKALENSHNSFNLTVHNLQKQEKLKIQTVNIETKAQNFIIALSNTKNINEAHDIAKKLLEGKEPSTLEEDLHKENSLLKDHIITASSENKILKRAVAKLHENIRTSSDKDKEIDVLRRELENERYKAFALLSQLTRATTVNELKLSRELF</sequence>
<protein>
    <submittedName>
        <fullName evidence="1">Uncharacterized protein</fullName>
    </submittedName>
</protein>
<dbReference type="EMBL" id="MPUH01000345">
    <property type="protein sequence ID" value="OMJ82297.1"/>
    <property type="molecule type" value="Genomic_DNA"/>
</dbReference>
<comment type="caution">
    <text evidence="1">The sequence shown here is derived from an EMBL/GenBank/DDBJ whole genome shotgun (WGS) entry which is preliminary data.</text>
</comment>
<dbReference type="AlphaFoldDB" id="A0A1R2BZZ7"/>
<evidence type="ECO:0000313" key="2">
    <source>
        <dbReference type="Proteomes" id="UP000187209"/>
    </source>
</evidence>
<proteinExistence type="predicted"/>
<name>A0A1R2BZZ7_9CILI</name>
<gene>
    <name evidence="1" type="ORF">SteCoe_17010</name>
</gene>
<evidence type="ECO:0000313" key="1">
    <source>
        <dbReference type="EMBL" id="OMJ82297.1"/>
    </source>
</evidence>